<keyword evidence="2" id="KW-1133">Transmembrane helix</keyword>
<protein>
    <submittedName>
        <fullName evidence="3">Uncharacterized protein</fullName>
    </submittedName>
</protein>
<reference evidence="4" key="1">
    <citation type="journal article" date="2019" name="Int. J. Syst. Evol. Microbiol.">
        <title>The Global Catalogue of Microorganisms (GCM) 10K type strain sequencing project: providing services to taxonomists for standard genome sequencing and annotation.</title>
        <authorList>
            <consortium name="The Broad Institute Genomics Platform"/>
            <consortium name="The Broad Institute Genome Sequencing Center for Infectious Disease"/>
            <person name="Wu L."/>
            <person name="Ma J."/>
        </authorList>
    </citation>
    <scope>NUCLEOTIDE SEQUENCE [LARGE SCALE GENOMIC DNA]</scope>
    <source>
        <strain evidence="4">TISTR 1511</strain>
    </source>
</reference>
<feature type="transmembrane region" description="Helical" evidence="2">
    <location>
        <begin position="142"/>
        <end position="166"/>
    </location>
</feature>
<proteinExistence type="predicted"/>
<evidence type="ECO:0000313" key="3">
    <source>
        <dbReference type="EMBL" id="MFD2675050.1"/>
    </source>
</evidence>
<dbReference type="RefSeq" id="WP_066057262.1">
    <property type="nucleotide sequence ID" value="NZ_JBHUNF010000004.1"/>
</dbReference>
<gene>
    <name evidence="3" type="ORF">ACFSUQ_07055</name>
</gene>
<feature type="region of interest" description="Disordered" evidence="1">
    <location>
        <begin position="171"/>
        <end position="203"/>
    </location>
</feature>
<evidence type="ECO:0000256" key="1">
    <source>
        <dbReference type="SAM" id="MobiDB-lite"/>
    </source>
</evidence>
<feature type="compositionally biased region" description="Low complexity" evidence="1">
    <location>
        <begin position="57"/>
        <end position="73"/>
    </location>
</feature>
<dbReference type="Proteomes" id="UP001597453">
    <property type="component" value="Unassembled WGS sequence"/>
</dbReference>
<sequence>MVENSSKNRDGDESELNRQAVFGAGDSYIGGAHAFGGDDYYSDYDGEPSQHDHQSSQAFHDQQGYQQQGPSRQDAGQQQYGQHGPAYGAPQQFHPAQQQSPYPPQRGPHPTQANNHAFAPHPPQPPTSGSGTDASRKKKAPWLIPVVAVAALALVGGLVWGGIALFSKGGSDEADGRDGGGETTAEPTTPPPGTATYPLETDEDITSASVSYTGSWEYDATKDIYLQPEGQCAYQASHAPDPTLVGVRHSNEDLIKLIEEQASATSNTEITGSFVEPYTLGTTSDDTVQFALMNFTSSAPAGTYGEVYAAVHVYGESGETTMMMLACVRGKGELQMLKDRMQETSLTITK</sequence>
<feature type="compositionally biased region" description="Basic and acidic residues" evidence="1">
    <location>
        <begin position="171"/>
        <end position="180"/>
    </location>
</feature>
<evidence type="ECO:0000313" key="4">
    <source>
        <dbReference type="Proteomes" id="UP001597453"/>
    </source>
</evidence>
<keyword evidence="2" id="KW-0812">Transmembrane</keyword>
<accession>A0ABW5RJW9</accession>
<feature type="region of interest" description="Disordered" evidence="1">
    <location>
        <begin position="26"/>
        <end position="136"/>
    </location>
</feature>
<keyword evidence="2" id="KW-0472">Membrane</keyword>
<keyword evidence="4" id="KW-1185">Reference proteome</keyword>
<comment type="caution">
    <text evidence="3">The sequence shown here is derived from an EMBL/GenBank/DDBJ whole genome shotgun (WGS) entry which is preliminary data.</text>
</comment>
<evidence type="ECO:0000256" key="2">
    <source>
        <dbReference type="SAM" id="Phobius"/>
    </source>
</evidence>
<dbReference type="EMBL" id="JBHUNF010000004">
    <property type="protein sequence ID" value="MFD2675050.1"/>
    <property type="molecule type" value="Genomic_DNA"/>
</dbReference>
<name>A0ABW5RJW9_9MICO</name>
<organism evidence="3 4">
    <name type="scientific">Gulosibacter bifidus</name>
    <dbReference type="NCBI Taxonomy" id="272239"/>
    <lineage>
        <taxon>Bacteria</taxon>
        <taxon>Bacillati</taxon>
        <taxon>Actinomycetota</taxon>
        <taxon>Actinomycetes</taxon>
        <taxon>Micrococcales</taxon>
        <taxon>Microbacteriaceae</taxon>
        <taxon>Gulosibacter</taxon>
    </lineage>
</organism>